<dbReference type="OrthoDB" id="9035534at2"/>
<dbReference type="RefSeq" id="WP_136896472.1">
    <property type="nucleotide sequence ID" value="NZ_SWJE01000009.1"/>
</dbReference>
<feature type="region of interest" description="Disordered" evidence="1">
    <location>
        <begin position="62"/>
        <end position="104"/>
    </location>
</feature>
<name>A0A4U1I252_9BURK</name>
<sequence length="113" mass="11802">MNKRLVVALSMALLASAGFAVNASAQEKTRAEVRQELIQAENNGLRLVTDTSYPEVNPIFAKQAAQQASRTEQDTSGTGAAMSASSAAGKPMTKSHGDSCVGPVSYCTVYFGS</sequence>
<keyword evidence="4" id="KW-1185">Reference proteome</keyword>
<dbReference type="Proteomes" id="UP000305539">
    <property type="component" value="Unassembled WGS sequence"/>
</dbReference>
<evidence type="ECO:0000256" key="2">
    <source>
        <dbReference type="SAM" id="SignalP"/>
    </source>
</evidence>
<feature type="chain" id="PRO_5020959987" evidence="2">
    <location>
        <begin position="26"/>
        <end position="113"/>
    </location>
</feature>
<protein>
    <submittedName>
        <fullName evidence="3">DUF4148 domain-containing protein</fullName>
    </submittedName>
</protein>
<dbReference type="EMBL" id="SWJE01000009">
    <property type="protein sequence ID" value="TKC87263.1"/>
    <property type="molecule type" value="Genomic_DNA"/>
</dbReference>
<feature type="signal peptide" evidence="2">
    <location>
        <begin position="1"/>
        <end position="25"/>
    </location>
</feature>
<dbReference type="InterPro" id="IPR025421">
    <property type="entry name" value="DUF4148"/>
</dbReference>
<dbReference type="Pfam" id="PF13663">
    <property type="entry name" value="DUF4148"/>
    <property type="match status" value="1"/>
</dbReference>
<accession>A0A4U1I252</accession>
<comment type="caution">
    <text evidence="3">The sequence shown here is derived from an EMBL/GenBank/DDBJ whole genome shotgun (WGS) entry which is preliminary data.</text>
</comment>
<evidence type="ECO:0000313" key="4">
    <source>
        <dbReference type="Proteomes" id="UP000305539"/>
    </source>
</evidence>
<organism evidence="3 4">
    <name type="scientific">Trinickia terrae</name>
    <dbReference type="NCBI Taxonomy" id="2571161"/>
    <lineage>
        <taxon>Bacteria</taxon>
        <taxon>Pseudomonadati</taxon>
        <taxon>Pseudomonadota</taxon>
        <taxon>Betaproteobacteria</taxon>
        <taxon>Burkholderiales</taxon>
        <taxon>Burkholderiaceae</taxon>
        <taxon>Trinickia</taxon>
    </lineage>
</organism>
<evidence type="ECO:0000313" key="3">
    <source>
        <dbReference type="EMBL" id="TKC87263.1"/>
    </source>
</evidence>
<keyword evidence="2" id="KW-0732">Signal</keyword>
<feature type="compositionally biased region" description="Low complexity" evidence="1">
    <location>
        <begin position="75"/>
        <end position="89"/>
    </location>
</feature>
<evidence type="ECO:0000256" key="1">
    <source>
        <dbReference type="SAM" id="MobiDB-lite"/>
    </source>
</evidence>
<dbReference type="AlphaFoldDB" id="A0A4U1I252"/>
<gene>
    <name evidence="3" type="ORF">FAZ69_18185</name>
</gene>
<proteinExistence type="predicted"/>
<reference evidence="3 4" key="1">
    <citation type="submission" date="2019-04" db="EMBL/GenBank/DDBJ databases">
        <title>Trinickia sp. 7GSK02, isolated from subtropical forest soil.</title>
        <authorList>
            <person name="Gao Z.-H."/>
            <person name="Qiu L.-H."/>
        </authorList>
    </citation>
    <scope>NUCLEOTIDE SEQUENCE [LARGE SCALE GENOMIC DNA]</scope>
    <source>
        <strain evidence="3 4">7GSK02</strain>
    </source>
</reference>